<dbReference type="InterPro" id="IPR000835">
    <property type="entry name" value="HTH_MarR-typ"/>
</dbReference>
<accession>A0A4Z0GXJ0</accession>
<dbReference type="InterPro" id="IPR036388">
    <property type="entry name" value="WH-like_DNA-bd_sf"/>
</dbReference>
<comment type="caution">
    <text evidence="5">The sequence shown here is derived from an EMBL/GenBank/DDBJ whole genome shotgun (WGS) entry which is preliminary data.</text>
</comment>
<dbReference type="Pfam" id="PF01047">
    <property type="entry name" value="MarR"/>
    <property type="match status" value="1"/>
</dbReference>
<dbReference type="EMBL" id="SRJC01000004">
    <property type="protein sequence ID" value="TGB01850.1"/>
    <property type="molecule type" value="Genomic_DNA"/>
</dbReference>
<evidence type="ECO:0000256" key="3">
    <source>
        <dbReference type="ARBA" id="ARBA00023163"/>
    </source>
</evidence>
<dbReference type="GO" id="GO:0003700">
    <property type="term" value="F:DNA-binding transcription factor activity"/>
    <property type="evidence" value="ECO:0007669"/>
    <property type="project" value="InterPro"/>
</dbReference>
<dbReference type="Proteomes" id="UP000297982">
    <property type="component" value="Unassembled WGS sequence"/>
</dbReference>
<dbReference type="PROSITE" id="PS50995">
    <property type="entry name" value="HTH_MARR_2"/>
    <property type="match status" value="1"/>
</dbReference>
<feature type="domain" description="HTH marR-type" evidence="4">
    <location>
        <begin position="1"/>
        <end position="139"/>
    </location>
</feature>
<evidence type="ECO:0000313" key="6">
    <source>
        <dbReference type="Proteomes" id="UP000297982"/>
    </source>
</evidence>
<dbReference type="PANTHER" id="PTHR42756:SF1">
    <property type="entry name" value="TRANSCRIPTIONAL REPRESSOR OF EMRAB OPERON"/>
    <property type="match status" value="1"/>
</dbReference>
<dbReference type="AlphaFoldDB" id="A0A4Z0GXJ0"/>
<evidence type="ECO:0000313" key="5">
    <source>
        <dbReference type="EMBL" id="TGB01850.1"/>
    </source>
</evidence>
<protein>
    <submittedName>
        <fullName evidence="5">MarR family transcriptional regulator</fullName>
    </submittedName>
</protein>
<evidence type="ECO:0000256" key="2">
    <source>
        <dbReference type="ARBA" id="ARBA00023125"/>
    </source>
</evidence>
<gene>
    <name evidence="5" type="ORF">E4663_14535</name>
</gene>
<keyword evidence="2" id="KW-0238">DNA-binding</keyword>
<proteinExistence type="predicted"/>
<dbReference type="SUPFAM" id="SSF46785">
    <property type="entry name" value="Winged helix' DNA-binding domain"/>
    <property type="match status" value="1"/>
</dbReference>
<dbReference type="Gene3D" id="1.10.10.10">
    <property type="entry name" value="Winged helix-like DNA-binding domain superfamily/Winged helix DNA-binding domain"/>
    <property type="match status" value="1"/>
</dbReference>
<dbReference type="STRING" id="192814.GCA_900166575_03674"/>
<dbReference type="PANTHER" id="PTHR42756">
    <property type="entry name" value="TRANSCRIPTIONAL REGULATOR, MARR"/>
    <property type="match status" value="1"/>
</dbReference>
<dbReference type="GO" id="GO:0003677">
    <property type="term" value="F:DNA binding"/>
    <property type="evidence" value="ECO:0007669"/>
    <property type="project" value="UniProtKB-KW"/>
</dbReference>
<dbReference type="RefSeq" id="WP_135328155.1">
    <property type="nucleotide sequence ID" value="NZ_SRJC01000004.1"/>
</dbReference>
<keyword evidence="6" id="KW-1185">Reference proteome</keyword>
<dbReference type="SMART" id="SM00347">
    <property type="entry name" value="HTH_MARR"/>
    <property type="match status" value="1"/>
</dbReference>
<reference evidence="5 6" key="1">
    <citation type="journal article" date="2003" name="Int. J. Syst. Evol. Microbiol.">
        <title>Halobacillus salinus sp. nov., isolated from a salt lake on the coast of the East Sea in Korea.</title>
        <authorList>
            <person name="Yoon J.H."/>
            <person name="Kang K.H."/>
            <person name="Park Y.H."/>
        </authorList>
    </citation>
    <scope>NUCLEOTIDE SEQUENCE [LARGE SCALE GENOMIC DNA]</scope>
    <source>
        <strain evidence="5 6">HSL-3</strain>
    </source>
</reference>
<sequence length="151" mass="17454">MKNSEFRNLPGYNIHVVSHFLQNIYNEKLGEHDLTHAQSKVIFFLAKYGKQSQTELQNRLFIRPSSMNGIIDSLLKHGRISKEPSEHDKRTKMVALTQAGHDLKEIITDIIQTIEEQLTAGIPEEEIIAMVSTLQRMQDNMRPDCHRRDSE</sequence>
<keyword evidence="3" id="KW-0804">Transcription</keyword>
<evidence type="ECO:0000256" key="1">
    <source>
        <dbReference type="ARBA" id="ARBA00023015"/>
    </source>
</evidence>
<keyword evidence="1" id="KW-0805">Transcription regulation</keyword>
<name>A0A4Z0GXJ0_9BACI</name>
<organism evidence="5 6">
    <name type="scientific">Halobacillus salinus</name>
    <dbReference type="NCBI Taxonomy" id="192814"/>
    <lineage>
        <taxon>Bacteria</taxon>
        <taxon>Bacillati</taxon>
        <taxon>Bacillota</taxon>
        <taxon>Bacilli</taxon>
        <taxon>Bacillales</taxon>
        <taxon>Bacillaceae</taxon>
        <taxon>Halobacillus</taxon>
    </lineage>
</organism>
<dbReference type="InterPro" id="IPR036390">
    <property type="entry name" value="WH_DNA-bd_sf"/>
</dbReference>
<evidence type="ECO:0000259" key="4">
    <source>
        <dbReference type="PROSITE" id="PS50995"/>
    </source>
</evidence>
<dbReference type="PRINTS" id="PR00598">
    <property type="entry name" value="HTHMARR"/>
</dbReference>